<dbReference type="Gene3D" id="3.30.70.640">
    <property type="entry name" value="Molybdopterin cofactor biosynthesis C (MoaC) domain"/>
    <property type="match status" value="1"/>
</dbReference>
<organism evidence="7 8">
    <name type="scientific">Sphagnum jensenii</name>
    <dbReference type="NCBI Taxonomy" id="128206"/>
    <lineage>
        <taxon>Eukaryota</taxon>
        <taxon>Viridiplantae</taxon>
        <taxon>Streptophyta</taxon>
        <taxon>Embryophyta</taxon>
        <taxon>Bryophyta</taxon>
        <taxon>Sphagnophytina</taxon>
        <taxon>Sphagnopsida</taxon>
        <taxon>Sphagnales</taxon>
        <taxon>Sphagnaceae</taxon>
        <taxon>Sphagnum</taxon>
    </lineage>
</organism>
<dbReference type="EMBL" id="OZ020097">
    <property type="protein sequence ID" value="CAK9268207.1"/>
    <property type="molecule type" value="Genomic_DNA"/>
</dbReference>
<dbReference type="InterPro" id="IPR050105">
    <property type="entry name" value="MoCo_biosynth_MoaA/MoaC"/>
</dbReference>
<dbReference type="InterPro" id="IPR002820">
    <property type="entry name" value="Mopterin_CF_biosynth-C_dom"/>
</dbReference>
<reference evidence="7 8" key="1">
    <citation type="submission" date="2024-02" db="EMBL/GenBank/DDBJ databases">
        <authorList>
            <consortium name="ELIXIR-Norway"/>
            <consortium name="Elixir Norway"/>
        </authorList>
    </citation>
    <scope>NUCLEOTIDE SEQUENCE [LARGE SCALE GENOMIC DNA]</scope>
</reference>
<evidence type="ECO:0000256" key="4">
    <source>
        <dbReference type="ARBA" id="ARBA00023150"/>
    </source>
</evidence>
<evidence type="ECO:0000313" key="7">
    <source>
        <dbReference type="EMBL" id="CAK9268207.1"/>
    </source>
</evidence>
<evidence type="ECO:0000256" key="3">
    <source>
        <dbReference type="ARBA" id="ARBA00012575"/>
    </source>
</evidence>
<dbReference type="SUPFAM" id="SSF55040">
    <property type="entry name" value="Molybdenum cofactor biosynthesis protein C, MoaC"/>
    <property type="match status" value="1"/>
</dbReference>
<dbReference type="PANTHER" id="PTHR22960:SF29">
    <property type="entry name" value="CYCLIC PYRANOPTERIN MONOPHOSPHATE SYNTHASE"/>
    <property type="match status" value="1"/>
</dbReference>
<name>A0ABP0WMU9_9BRYO</name>
<keyword evidence="5" id="KW-0456">Lyase</keyword>
<dbReference type="InterPro" id="IPR047594">
    <property type="entry name" value="MoaC_bact/euk"/>
</dbReference>
<evidence type="ECO:0000256" key="2">
    <source>
        <dbReference type="ARBA" id="ARBA00005046"/>
    </source>
</evidence>
<dbReference type="PANTHER" id="PTHR22960">
    <property type="entry name" value="MOLYBDOPTERIN COFACTOR SYNTHESIS PROTEIN A"/>
    <property type="match status" value="1"/>
</dbReference>
<dbReference type="CDD" id="cd01420">
    <property type="entry name" value="MoaC_PE"/>
    <property type="match status" value="1"/>
</dbReference>
<dbReference type="Pfam" id="PF01967">
    <property type="entry name" value="MoaC"/>
    <property type="match status" value="1"/>
</dbReference>
<accession>A0ABP0WMU9</accession>
<comment type="pathway">
    <text evidence="2">Cofactor biosynthesis; molybdopterin biosynthesis.</text>
</comment>
<dbReference type="InterPro" id="IPR036522">
    <property type="entry name" value="MoaC_sf"/>
</dbReference>
<evidence type="ECO:0000313" key="8">
    <source>
        <dbReference type="Proteomes" id="UP001497444"/>
    </source>
</evidence>
<keyword evidence="8" id="KW-1185">Reference proteome</keyword>
<dbReference type="HAMAP" id="MF_01224_B">
    <property type="entry name" value="MoaC_B"/>
    <property type="match status" value="1"/>
</dbReference>
<dbReference type="InterPro" id="IPR023045">
    <property type="entry name" value="MoaC"/>
</dbReference>
<protein>
    <recommendedName>
        <fullName evidence="3">cyclic pyranopterin monophosphate synthase</fullName>
        <ecNumber evidence="3">4.6.1.17</ecNumber>
    </recommendedName>
</protein>
<gene>
    <name evidence="7" type="ORF">CSSPJE1EN1_LOCUS13685</name>
</gene>
<dbReference type="EC" id="4.6.1.17" evidence="3"/>
<proteinExistence type="inferred from homology"/>
<feature type="domain" description="Molybdopterin cofactor biosynthesis C (MoaC)" evidence="6">
    <location>
        <begin position="136"/>
        <end position="271"/>
    </location>
</feature>
<evidence type="ECO:0000256" key="1">
    <source>
        <dbReference type="ARBA" id="ARBA00001637"/>
    </source>
</evidence>
<evidence type="ECO:0000259" key="6">
    <source>
        <dbReference type="Pfam" id="PF01967"/>
    </source>
</evidence>
<dbReference type="Proteomes" id="UP001497444">
    <property type="component" value="Chromosome 2"/>
</dbReference>
<dbReference type="NCBIfam" id="TIGR00581">
    <property type="entry name" value="moaC"/>
    <property type="match status" value="1"/>
</dbReference>
<evidence type="ECO:0000256" key="5">
    <source>
        <dbReference type="ARBA" id="ARBA00023239"/>
    </source>
</evidence>
<dbReference type="NCBIfam" id="NF006870">
    <property type="entry name" value="PRK09364.1"/>
    <property type="match status" value="1"/>
</dbReference>
<sequence>MMMMKRAGGYLLQNLVPSLSSLSSSTMLHGSRVALGRSPWIEAMKQLQSRSLSHSKDEDSVEDFNKELESIFGAPLASPSQLGTKNPRPNLDIQQRIQSVFDANPDMVNKVIHDDENIAAPEMHLSHVDISGKAAMVNVSEKTDTKRMAVATGRVLLGPHAFALVAANSMSKGDVLTVAKIAGISGAKQTSNLIPLCHNLLLSGVDVSLRLHEATHSVGIEAKVTTIGPTGVEMEALTAVSVASLTVYDMCKAVSKDIRICDIQLESKTGGKSGPWSRDQS</sequence>
<comment type="catalytic activity">
    <reaction evidence="1">
        <text>(8S)-3',8-cyclo-7,8-dihydroguanosine 5'-triphosphate = cyclic pyranopterin phosphate + diphosphate</text>
        <dbReference type="Rhea" id="RHEA:49580"/>
        <dbReference type="ChEBI" id="CHEBI:33019"/>
        <dbReference type="ChEBI" id="CHEBI:59648"/>
        <dbReference type="ChEBI" id="CHEBI:131766"/>
        <dbReference type="EC" id="4.6.1.17"/>
    </reaction>
</comment>
<keyword evidence="4" id="KW-0501">Molybdenum cofactor biosynthesis</keyword>